<protein>
    <submittedName>
        <fullName evidence="3">Uncharacterized protein</fullName>
    </submittedName>
</protein>
<evidence type="ECO:0000313" key="3">
    <source>
        <dbReference type="EMBL" id="TFY61148.1"/>
    </source>
</evidence>
<accession>A0A4Y9YH20</accession>
<gene>
    <name evidence="3" type="ORF">EVJ58_g4691</name>
</gene>
<dbReference type="EMBL" id="SEKV01000221">
    <property type="protein sequence ID" value="TFY61148.1"/>
    <property type="molecule type" value="Genomic_DNA"/>
</dbReference>
<dbReference type="Proteomes" id="UP000298390">
    <property type="component" value="Unassembled WGS sequence"/>
</dbReference>
<name>A0A4Y9YH20_9APHY</name>
<dbReference type="AlphaFoldDB" id="A0A4Y9YH20"/>
<feature type="chain" id="PRO_5021259929" evidence="2">
    <location>
        <begin position="19"/>
        <end position="64"/>
    </location>
</feature>
<keyword evidence="1" id="KW-0812">Transmembrane</keyword>
<sequence>MVGLALLSFCSGIASVHGFSPGDPDGFLQFITYIVTLHSGGTKLIWAVFYFPASKVNTNSLLAM</sequence>
<evidence type="ECO:0000256" key="1">
    <source>
        <dbReference type="SAM" id="Phobius"/>
    </source>
</evidence>
<evidence type="ECO:0000256" key="2">
    <source>
        <dbReference type="SAM" id="SignalP"/>
    </source>
</evidence>
<comment type="caution">
    <text evidence="3">The sequence shown here is derived from an EMBL/GenBank/DDBJ whole genome shotgun (WGS) entry which is preliminary data.</text>
</comment>
<keyword evidence="1" id="KW-1133">Transmembrane helix</keyword>
<reference evidence="3 4" key="1">
    <citation type="submission" date="2019-01" db="EMBL/GenBank/DDBJ databases">
        <title>Genome sequencing of the rare red list fungi Fomitopsis rosea.</title>
        <authorList>
            <person name="Buettner E."/>
            <person name="Kellner H."/>
        </authorList>
    </citation>
    <scope>NUCLEOTIDE SEQUENCE [LARGE SCALE GENOMIC DNA]</scope>
    <source>
        <strain evidence="3 4">DSM 105464</strain>
    </source>
</reference>
<feature type="signal peptide" evidence="2">
    <location>
        <begin position="1"/>
        <end position="18"/>
    </location>
</feature>
<keyword evidence="1" id="KW-0472">Membrane</keyword>
<evidence type="ECO:0000313" key="4">
    <source>
        <dbReference type="Proteomes" id="UP000298390"/>
    </source>
</evidence>
<organism evidence="3 4">
    <name type="scientific">Rhodofomes roseus</name>
    <dbReference type="NCBI Taxonomy" id="34475"/>
    <lineage>
        <taxon>Eukaryota</taxon>
        <taxon>Fungi</taxon>
        <taxon>Dikarya</taxon>
        <taxon>Basidiomycota</taxon>
        <taxon>Agaricomycotina</taxon>
        <taxon>Agaricomycetes</taxon>
        <taxon>Polyporales</taxon>
        <taxon>Rhodofomes</taxon>
    </lineage>
</organism>
<feature type="transmembrane region" description="Helical" evidence="1">
    <location>
        <begin position="28"/>
        <end position="51"/>
    </location>
</feature>
<proteinExistence type="predicted"/>
<keyword evidence="2" id="KW-0732">Signal</keyword>